<keyword evidence="2" id="KW-0808">Transferase</keyword>
<dbReference type="Pfam" id="PF10509">
    <property type="entry name" value="GalKase_gal_bdg"/>
    <property type="match status" value="1"/>
</dbReference>
<dbReference type="GO" id="GO:0005524">
    <property type="term" value="F:ATP binding"/>
    <property type="evidence" value="ECO:0007669"/>
    <property type="project" value="UniProtKB-UniRule"/>
</dbReference>
<dbReference type="PANTHER" id="PTHR10457">
    <property type="entry name" value="MEVALONATE KINASE/GALACTOKINASE"/>
    <property type="match status" value="1"/>
</dbReference>
<name>A0A3N2BEL1_9MICO</name>
<evidence type="ECO:0000256" key="8">
    <source>
        <dbReference type="ARBA" id="ARBA00023144"/>
    </source>
</evidence>
<dbReference type="EC" id="2.7.1.6" evidence="10"/>
<organism evidence="14 15">
    <name type="scientific">Bogoriella caseilytica</name>
    <dbReference type="NCBI Taxonomy" id="56055"/>
    <lineage>
        <taxon>Bacteria</taxon>
        <taxon>Bacillati</taxon>
        <taxon>Actinomycetota</taxon>
        <taxon>Actinomycetes</taxon>
        <taxon>Micrococcales</taxon>
        <taxon>Bogoriellaceae</taxon>
        <taxon>Bogoriella</taxon>
    </lineage>
</organism>
<keyword evidence="9" id="KW-0119">Carbohydrate metabolism</keyword>
<evidence type="ECO:0000256" key="10">
    <source>
        <dbReference type="NCBIfam" id="TIGR00131"/>
    </source>
</evidence>
<keyword evidence="3" id="KW-0479">Metal-binding</keyword>
<dbReference type="InterPro" id="IPR006203">
    <property type="entry name" value="GHMP_knse_ATP-bd_CS"/>
</dbReference>
<dbReference type="InterPro" id="IPR020568">
    <property type="entry name" value="Ribosomal_Su5_D2-typ_SF"/>
</dbReference>
<evidence type="ECO:0000259" key="12">
    <source>
        <dbReference type="Pfam" id="PF08544"/>
    </source>
</evidence>
<keyword evidence="6" id="KW-0067">ATP-binding</keyword>
<dbReference type="RefSeq" id="WP_123304064.1">
    <property type="nucleotide sequence ID" value="NZ_RKHK01000001.1"/>
</dbReference>
<keyword evidence="4" id="KW-0547">Nucleotide-binding</keyword>
<evidence type="ECO:0000259" key="11">
    <source>
        <dbReference type="Pfam" id="PF00288"/>
    </source>
</evidence>
<evidence type="ECO:0000256" key="4">
    <source>
        <dbReference type="ARBA" id="ARBA00022741"/>
    </source>
</evidence>
<dbReference type="GO" id="GO:0005829">
    <property type="term" value="C:cytosol"/>
    <property type="evidence" value="ECO:0007669"/>
    <property type="project" value="TreeGrafter"/>
</dbReference>
<comment type="caution">
    <text evidence="14">The sequence shown here is derived from an EMBL/GenBank/DDBJ whole genome shotgun (WGS) entry which is preliminary data.</text>
</comment>
<evidence type="ECO:0000256" key="6">
    <source>
        <dbReference type="ARBA" id="ARBA00022840"/>
    </source>
</evidence>
<proteinExistence type="inferred from homology"/>
<evidence type="ECO:0000313" key="14">
    <source>
        <dbReference type="EMBL" id="ROR73672.1"/>
    </source>
</evidence>
<dbReference type="Gene3D" id="3.30.230.10">
    <property type="match status" value="1"/>
</dbReference>
<dbReference type="OrthoDB" id="250531at2"/>
<feature type="domain" description="GHMP kinase C-terminal" evidence="12">
    <location>
        <begin position="341"/>
        <end position="414"/>
    </location>
</feature>
<dbReference type="InterPro" id="IPR019741">
    <property type="entry name" value="Galactokinase_CS"/>
</dbReference>
<evidence type="ECO:0000256" key="2">
    <source>
        <dbReference type="ARBA" id="ARBA00022679"/>
    </source>
</evidence>
<dbReference type="InterPro" id="IPR006204">
    <property type="entry name" value="GHMP_kinase_N_dom"/>
</dbReference>
<dbReference type="Gene3D" id="3.30.70.890">
    <property type="entry name" value="GHMP kinase, C-terminal domain"/>
    <property type="match status" value="1"/>
</dbReference>
<evidence type="ECO:0000256" key="1">
    <source>
        <dbReference type="ARBA" id="ARBA00006566"/>
    </source>
</evidence>
<dbReference type="InterPro" id="IPR014721">
    <property type="entry name" value="Ribsml_uS5_D2-typ_fold_subgr"/>
</dbReference>
<evidence type="ECO:0000256" key="9">
    <source>
        <dbReference type="ARBA" id="ARBA00023277"/>
    </source>
</evidence>
<evidence type="ECO:0000256" key="5">
    <source>
        <dbReference type="ARBA" id="ARBA00022777"/>
    </source>
</evidence>
<dbReference type="EMBL" id="RKHK01000001">
    <property type="protein sequence ID" value="ROR73672.1"/>
    <property type="molecule type" value="Genomic_DNA"/>
</dbReference>
<protein>
    <recommendedName>
        <fullName evidence="10">Galactokinase</fullName>
        <ecNumber evidence="10">2.7.1.6</ecNumber>
    </recommendedName>
</protein>
<evidence type="ECO:0000259" key="13">
    <source>
        <dbReference type="Pfam" id="PF10509"/>
    </source>
</evidence>
<dbReference type="InterPro" id="IPR006206">
    <property type="entry name" value="Mevalonate/galactokinase"/>
</dbReference>
<dbReference type="GO" id="GO:0004335">
    <property type="term" value="F:galactokinase activity"/>
    <property type="evidence" value="ECO:0007669"/>
    <property type="project" value="UniProtKB-UniRule"/>
</dbReference>
<evidence type="ECO:0000256" key="7">
    <source>
        <dbReference type="ARBA" id="ARBA00022842"/>
    </source>
</evidence>
<feature type="domain" description="GHMP kinase N-terminal" evidence="11">
    <location>
        <begin position="109"/>
        <end position="214"/>
    </location>
</feature>
<evidence type="ECO:0000256" key="3">
    <source>
        <dbReference type="ARBA" id="ARBA00022723"/>
    </source>
</evidence>
<dbReference type="SUPFAM" id="SSF55060">
    <property type="entry name" value="GHMP Kinase, C-terminal domain"/>
    <property type="match status" value="1"/>
</dbReference>
<dbReference type="GO" id="GO:0006012">
    <property type="term" value="P:galactose metabolic process"/>
    <property type="evidence" value="ECO:0007669"/>
    <property type="project" value="UniProtKB-UniRule"/>
</dbReference>
<dbReference type="AlphaFoldDB" id="A0A3N2BEL1"/>
<dbReference type="PANTHER" id="PTHR10457:SF7">
    <property type="entry name" value="GALACTOKINASE-RELATED"/>
    <property type="match status" value="1"/>
</dbReference>
<dbReference type="PROSITE" id="PS00106">
    <property type="entry name" value="GALACTOKINASE"/>
    <property type="match status" value="1"/>
</dbReference>
<dbReference type="PROSITE" id="PS00627">
    <property type="entry name" value="GHMP_KINASES_ATP"/>
    <property type="match status" value="1"/>
</dbReference>
<comment type="similarity">
    <text evidence="1">Belongs to the GHMP kinase family. GalK subfamily.</text>
</comment>
<sequence>MSAPDVLPAWEPGEGAARARALFTEAFGGEAAGVWSAPGRVNVIGEHTDYNGGLALPIALPHRTFLAVRPREDRTLRLVSSSAHGAAELDLDAVGPVGSPAEVTGWPAYVAGVAWAMEQPGGPAQRRRLPGADIAVVSCVPSGGGLSSSAALECAAAIAWDEIAGLGLIRDAPDGAVSPAEVDAGRAVLAALCVRAENEVAGAPTGGMDQAASLRAHPGRALLLDCRDGAIEHVPFDLAAASLELLVIDTRAKHSHVDGGYGQRRATCEEAVGVLQVRDLREVADDVAAGATLEAVLERLETEEQRKRVRHVVTEIQRVRDLADLLRSGGLTAGGPAARAALAEMAALLDDSHVSMRDDYEISCPELDLAVSAAQSAGAHGARMTGGGFGGSAIAVVDAADAARVRAEIARAFEDAGFARPGFLPAVAASPASRAEESD</sequence>
<evidence type="ECO:0000313" key="15">
    <source>
        <dbReference type="Proteomes" id="UP000280668"/>
    </source>
</evidence>
<dbReference type="PIRSF" id="PIRSF000530">
    <property type="entry name" value="Galactokinase"/>
    <property type="match status" value="1"/>
</dbReference>
<gene>
    <name evidence="14" type="ORF">EDD31_2060</name>
</gene>
<dbReference type="FunFam" id="3.30.70.890:FF:000001">
    <property type="entry name" value="Galactokinase"/>
    <property type="match status" value="1"/>
</dbReference>
<accession>A0A3N2BEL1</accession>
<dbReference type="GO" id="GO:0046872">
    <property type="term" value="F:metal ion binding"/>
    <property type="evidence" value="ECO:0007669"/>
    <property type="project" value="UniProtKB-KW"/>
</dbReference>
<dbReference type="PRINTS" id="PR00959">
    <property type="entry name" value="MEVGALKINASE"/>
</dbReference>
<dbReference type="InterPro" id="IPR036554">
    <property type="entry name" value="GHMP_kinase_C_sf"/>
</dbReference>
<dbReference type="PRINTS" id="PR00473">
    <property type="entry name" value="GALCTOKINASE"/>
</dbReference>
<feature type="domain" description="Galactokinase N-terminal" evidence="13">
    <location>
        <begin position="22"/>
        <end position="70"/>
    </location>
</feature>
<dbReference type="NCBIfam" id="TIGR00131">
    <property type="entry name" value="gal_kin"/>
    <property type="match status" value="1"/>
</dbReference>
<reference evidence="14 15" key="1">
    <citation type="submission" date="2018-11" db="EMBL/GenBank/DDBJ databases">
        <title>Sequencing the genomes of 1000 actinobacteria strains.</title>
        <authorList>
            <person name="Klenk H.-P."/>
        </authorList>
    </citation>
    <scope>NUCLEOTIDE SEQUENCE [LARGE SCALE GENOMIC DNA]</scope>
    <source>
        <strain evidence="14 15">DSM 11294</strain>
    </source>
</reference>
<keyword evidence="8" id="KW-0299">Galactose metabolism</keyword>
<dbReference type="InterPro" id="IPR013750">
    <property type="entry name" value="GHMP_kinase_C_dom"/>
</dbReference>
<keyword evidence="7" id="KW-0460">Magnesium</keyword>
<dbReference type="Pfam" id="PF00288">
    <property type="entry name" value="GHMP_kinases_N"/>
    <property type="match status" value="1"/>
</dbReference>
<dbReference type="Pfam" id="PF08544">
    <property type="entry name" value="GHMP_kinases_C"/>
    <property type="match status" value="1"/>
</dbReference>
<keyword evidence="5 14" id="KW-0418">Kinase</keyword>
<dbReference type="InterPro" id="IPR019539">
    <property type="entry name" value="GalKase_N"/>
</dbReference>
<keyword evidence="15" id="KW-1185">Reference proteome</keyword>
<dbReference type="Proteomes" id="UP000280668">
    <property type="component" value="Unassembled WGS sequence"/>
</dbReference>
<dbReference type="SUPFAM" id="SSF54211">
    <property type="entry name" value="Ribosomal protein S5 domain 2-like"/>
    <property type="match status" value="1"/>
</dbReference>
<dbReference type="InterPro" id="IPR000705">
    <property type="entry name" value="Galactokinase"/>
</dbReference>